<keyword evidence="4" id="KW-1185">Reference proteome</keyword>
<dbReference type="EMBL" id="JACORT010000001">
    <property type="protein sequence ID" value="MBC5782402.1"/>
    <property type="molecule type" value="Genomic_DNA"/>
</dbReference>
<keyword evidence="2" id="KW-0812">Transmembrane</keyword>
<dbReference type="RefSeq" id="WP_187075101.1">
    <property type="nucleotide sequence ID" value="NZ_JACORT010000001.1"/>
</dbReference>
<keyword evidence="2" id="KW-1133">Transmembrane helix</keyword>
<reference evidence="3" key="1">
    <citation type="submission" date="2020-08" db="EMBL/GenBank/DDBJ databases">
        <title>Ramlibacter sp. USB13 16S ribosomal RNA gene genome sequencing and assembly.</title>
        <authorList>
            <person name="Kang M."/>
        </authorList>
    </citation>
    <scope>NUCLEOTIDE SEQUENCE</scope>
    <source>
        <strain evidence="3">USB13</strain>
    </source>
</reference>
<evidence type="ECO:0000313" key="3">
    <source>
        <dbReference type="EMBL" id="MBC5782402.1"/>
    </source>
</evidence>
<comment type="caution">
    <text evidence="3">The sequence shown here is derived from an EMBL/GenBank/DDBJ whole genome shotgun (WGS) entry which is preliminary data.</text>
</comment>
<proteinExistence type="predicted"/>
<dbReference type="AlphaFoldDB" id="A0A923MMK4"/>
<name>A0A923MMK4_9BURK</name>
<feature type="transmembrane region" description="Helical" evidence="2">
    <location>
        <begin position="55"/>
        <end position="77"/>
    </location>
</feature>
<evidence type="ECO:0000256" key="1">
    <source>
        <dbReference type="SAM" id="MobiDB-lite"/>
    </source>
</evidence>
<protein>
    <submittedName>
        <fullName evidence="3">Uncharacterized protein</fullName>
    </submittedName>
</protein>
<evidence type="ECO:0000313" key="4">
    <source>
        <dbReference type="Proteomes" id="UP000608513"/>
    </source>
</evidence>
<feature type="transmembrane region" description="Helical" evidence="2">
    <location>
        <begin position="21"/>
        <end position="43"/>
    </location>
</feature>
<sequence length="111" mass="11698">MTQRATLGAEHAASQCRPPTFTLHDVVPEALPTLVLVLVLVTVETLPSRSTPVTLLVVLLLMLVLLEVASAPAPLAARHSTRAAEEKRGRSPFPPAARQVRACPCSAAMAA</sequence>
<organism evidence="3 4">
    <name type="scientific">Ramlibacter cellulosilyticus</name>
    <dbReference type="NCBI Taxonomy" id="2764187"/>
    <lineage>
        <taxon>Bacteria</taxon>
        <taxon>Pseudomonadati</taxon>
        <taxon>Pseudomonadota</taxon>
        <taxon>Betaproteobacteria</taxon>
        <taxon>Burkholderiales</taxon>
        <taxon>Comamonadaceae</taxon>
        <taxon>Ramlibacter</taxon>
    </lineage>
</organism>
<dbReference type="Proteomes" id="UP000608513">
    <property type="component" value="Unassembled WGS sequence"/>
</dbReference>
<evidence type="ECO:0000256" key="2">
    <source>
        <dbReference type="SAM" id="Phobius"/>
    </source>
</evidence>
<gene>
    <name evidence="3" type="ORF">H8N03_05570</name>
</gene>
<keyword evidence="2" id="KW-0472">Membrane</keyword>
<accession>A0A923MMK4</accession>
<feature type="region of interest" description="Disordered" evidence="1">
    <location>
        <begin position="74"/>
        <end position="111"/>
    </location>
</feature>